<dbReference type="WBParaSite" id="L893_g16942.t2">
    <property type="protein sequence ID" value="L893_g16942.t2"/>
    <property type="gene ID" value="L893_g16942"/>
</dbReference>
<dbReference type="AlphaFoldDB" id="A0A1I7YJI8"/>
<reference evidence="2" key="1">
    <citation type="submission" date="2016-11" db="UniProtKB">
        <authorList>
            <consortium name="WormBaseParasite"/>
        </authorList>
    </citation>
    <scope>IDENTIFICATION</scope>
</reference>
<protein>
    <submittedName>
        <fullName evidence="2">NR LBD domain-containing protein</fullName>
    </submittedName>
</protein>
<proteinExistence type="predicted"/>
<accession>A0A1I7YJI8</accession>
<evidence type="ECO:0000313" key="2">
    <source>
        <dbReference type="WBParaSite" id="L893_g16942.t2"/>
    </source>
</evidence>
<evidence type="ECO:0000313" key="1">
    <source>
        <dbReference type="Proteomes" id="UP000095287"/>
    </source>
</evidence>
<name>A0A1I7YJI8_9BILA</name>
<dbReference type="Proteomes" id="UP000095287">
    <property type="component" value="Unplaced"/>
</dbReference>
<dbReference type="Gene3D" id="1.20.140.10">
    <property type="entry name" value="Butyryl-CoA Dehydrogenase, subunit A, domain 3"/>
    <property type="match status" value="1"/>
</dbReference>
<sequence>MEQGKNTQTDFATLESLSEVIENNLGMLACIARASRSYSIGLRNADLELAWTIMHCSRTAIKTKTELECLSDHFGIVRHNPTLLNVGRAVLDLGGYCIESPIERNW</sequence>
<organism evidence="1 2">
    <name type="scientific">Steinernema glaseri</name>
    <dbReference type="NCBI Taxonomy" id="37863"/>
    <lineage>
        <taxon>Eukaryota</taxon>
        <taxon>Metazoa</taxon>
        <taxon>Ecdysozoa</taxon>
        <taxon>Nematoda</taxon>
        <taxon>Chromadorea</taxon>
        <taxon>Rhabditida</taxon>
        <taxon>Tylenchina</taxon>
        <taxon>Panagrolaimomorpha</taxon>
        <taxon>Strongyloidoidea</taxon>
        <taxon>Steinernematidae</taxon>
        <taxon>Steinernema</taxon>
    </lineage>
</organism>
<keyword evidence="1" id="KW-1185">Reference proteome</keyword>